<reference evidence="1 2" key="1">
    <citation type="journal article" date="2021" name="Nat. Plants">
        <title>The Taxus genome provides insights into paclitaxel biosynthesis.</title>
        <authorList>
            <person name="Xiong X."/>
            <person name="Gou J."/>
            <person name="Liao Q."/>
            <person name="Li Y."/>
            <person name="Zhou Q."/>
            <person name="Bi G."/>
            <person name="Li C."/>
            <person name="Du R."/>
            <person name="Wang X."/>
            <person name="Sun T."/>
            <person name="Guo L."/>
            <person name="Liang H."/>
            <person name="Lu P."/>
            <person name="Wu Y."/>
            <person name="Zhang Z."/>
            <person name="Ro D.K."/>
            <person name="Shang Y."/>
            <person name="Huang S."/>
            <person name="Yan J."/>
        </authorList>
    </citation>
    <scope>NUCLEOTIDE SEQUENCE [LARGE SCALE GENOMIC DNA]</scope>
    <source>
        <strain evidence="1">Ta-2019</strain>
    </source>
</reference>
<accession>A0AA38FF53</accession>
<dbReference type="InterPro" id="IPR036047">
    <property type="entry name" value="F-box-like_dom_sf"/>
</dbReference>
<comment type="caution">
    <text evidence="1">The sequence shown here is derived from an EMBL/GenBank/DDBJ whole genome shotgun (WGS) entry which is preliminary data.</text>
</comment>
<dbReference type="OMA" id="FLSTCKV"/>
<dbReference type="Proteomes" id="UP000824469">
    <property type="component" value="Unassembled WGS sequence"/>
</dbReference>
<protein>
    <recommendedName>
        <fullName evidence="3">F-box protein SKIP5</fullName>
    </recommendedName>
</protein>
<dbReference type="SUPFAM" id="SSF81383">
    <property type="entry name" value="F-box domain"/>
    <property type="match status" value="1"/>
</dbReference>
<evidence type="ECO:0008006" key="3">
    <source>
        <dbReference type="Google" id="ProtNLM"/>
    </source>
</evidence>
<dbReference type="EMBL" id="JAHRHJ020000010">
    <property type="protein sequence ID" value="KAH9299592.1"/>
    <property type="molecule type" value="Genomic_DNA"/>
</dbReference>
<gene>
    <name evidence="1" type="ORF">KI387_031274</name>
</gene>
<evidence type="ECO:0000313" key="1">
    <source>
        <dbReference type="EMBL" id="KAH9299592.1"/>
    </source>
</evidence>
<dbReference type="InterPro" id="IPR045140">
    <property type="entry name" value="SHCBP1-like"/>
</dbReference>
<keyword evidence="2" id="KW-1185">Reference proteome</keyword>
<proteinExistence type="predicted"/>
<organism evidence="1 2">
    <name type="scientific">Taxus chinensis</name>
    <name type="common">Chinese yew</name>
    <name type="synonym">Taxus wallichiana var. chinensis</name>
    <dbReference type="NCBI Taxonomy" id="29808"/>
    <lineage>
        <taxon>Eukaryota</taxon>
        <taxon>Viridiplantae</taxon>
        <taxon>Streptophyta</taxon>
        <taxon>Embryophyta</taxon>
        <taxon>Tracheophyta</taxon>
        <taxon>Spermatophyta</taxon>
        <taxon>Pinopsida</taxon>
        <taxon>Pinidae</taxon>
        <taxon>Conifers II</taxon>
        <taxon>Cupressales</taxon>
        <taxon>Taxaceae</taxon>
        <taxon>Taxus</taxon>
    </lineage>
</organism>
<dbReference type="PANTHER" id="PTHR14695:SF4">
    <property type="entry name" value="PROTEIN NESSUN DORMA"/>
    <property type="match status" value="1"/>
</dbReference>
<evidence type="ECO:0000313" key="2">
    <source>
        <dbReference type="Proteomes" id="UP000824469"/>
    </source>
</evidence>
<dbReference type="AlphaFoldDB" id="A0AA38FF53"/>
<sequence>RYNAARVCCRWRHLASDPRMWLCVNKSASAVFEPGVFSTIEDAVSAARPGDTILIAAGAVHLACNIEINKPLCLVGGGSSPDDTVLVCPRGYDSALEFLTTGKITNLTIKAELGSCLLHRNGRLTVESCVLQCEEHPLEHLCCPIVSTAEALPIMSTVEALPAAANGTLASGIKGESCVSVIHTRIEGGERAVRTKGSLTLQQVRVIYARTALFFWFNVAQKRLTDIDVVPFACNA</sequence>
<name>A0AA38FF53_TAXCH</name>
<feature type="non-terminal residue" evidence="1">
    <location>
        <position position="236"/>
    </location>
</feature>
<dbReference type="InterPro" id="IPR011050">
    <property type="entry name" value="Pectin_lyase_fold/virulence"/>
</dbReference>
<dbReference type="SUPFAM" id="SSF51126">
    <property type="entry name" value="Pectin lyase-like"/>
    <property type="match status" value="1"/>
</dbReference>
<dbReference type="PANTHER" id="PTHR14695">
    <property type="entry name" value="SHC SH2-DOMAIN BINDING PROTEIN 1-RELATED"/>
    <property type="match status" value="1"/>
</dbReference>